<dbReference type="OrthoDB" id="5598852at2759"/>
<feature type="non-terminal residue" evidence="2">
    <location>
        <position position="253"/>
    </location>
</feature>
<keyword evidence="3" id="KW-1185">Reference proteome</keyword>
<evidence type="ECO:0000313" key="2">
    <source>
        <dbReference type="EMBL" id="KXJ94240.1"/>
    </source>
</evidence>
<organism evidence="2 3">
    <name type="scientific">Microdochium bolleyi</name>
    <dbReference type="NCBI Taxonomy" id="196109"/>
    <lineage>
        <taxon>Eukaryota</taxon>
        <taxon>Fungi</taxon>
        <taxon>Dikarya</taxon>
        <taxon>Ascomycota</taxon>
        <taxon>Pezizomycotina</taxon>
        <taxon>Sordariomycetes</taxon>
        <taxon>Xylariomycetidae</taxon>
        <taxon>Xylariales</taxon>
        <taxon>Microdochiaceae</taxon>
        <taxon>Microdochium</taxon>
    </lineage>
</organism>
<name>A0A136JAR5_9PEZI</name>
<evidence type="ECO:0000256" key="1">
    <source>
        <dbReference type="SAM" id="MobiDB-lite"/>
    </source>
</evidence>
<accession>A0A136JAR5</accession>
<sequence length="253" mass="28286">MEVKRSRPDSAISLDSFFERHNLPSSAREQCDEFARAWMSQSSTGSAGGDEKQRVVRPVPFQGYCSYTLSIKHATRDNEDTPDSSSHDDESGSVLIQFRPTAHAIDVDTAAAARRVYGSLAPETKMIGKLRLRDGLELVAYSLSMIPGISLLDLTARAVQRTPRLEAPNVRRPAAHRERLVRDLARFYATGLRRPHAEKPSQQPPGRGLVGSSLRTRLETMRSSLPPRFHPFIASALYNLEDIENKLPWVLTH</sequence>
<dbReference type="InParanoid" id="A0A136JAR5"/>
<protein>
    <submittedName>
        <fullName evidence="2">Uncharacterized protein</fullName>
    </submittedName>
</protein>
<gene>
    <name evidence="2" type="ORF">Micbo1qcDRAFT_159304</name>
</gene>
<reference evidence="3" key="1">
    <citation type="submission" date="2016-02" db="EMBL/GenBank/DDBJ databases">
        <title>Draft genome sequence of Microdochium bolleyi, a fungal endophyte of beachgrass.</title>
        <authorList>
            <consortium name="DOE Joint Genome Institute"/>
            <person name="David A.S."/>
            <person name="May G."/>
            <person name="Haridas S."/>
            <person name="Lim J."/>
            <person name="Wang M."/>
            <person name="Labutti K."/>
            <person name="Lipzen A."/>
            <person name="Barry K."/>
            <person name="Grigoriev I.V."/>
        </authorList>
    </citation>
    <scope>NUCLEOTIDE SEQUENCE [LARGE SCALE GENOMIC DNA]</scope>
    <source>
        <strain evidence="3">J235TASD1</strain>
    </source>
</reference>
<feature type="region of interest" description="Disordered" evidence="1">
    <location>
        <begin position="192"/>
        <end position="211"/>
    </location>
</feature>
<evidence type="ECO:0000313" key="3">
    <source>
        <dbReference type="Proteomes" id="UP000070501"/>
    </source>
</evidence>
<dbReference type="STRING" id="196109.A0A136JAR5"/>
<dbReference type="Proteomes" id="UP000070501">
    <property type="component" value="Unassembled WGS sequence"/>
</dbReference>
<dbReference type="AlphaFoldDB" id="A0A136JAR5"/>
<proteinExistence type="predicted"/>
<dbReference type="EMBL" id="KQ964247">
    <property type="protein sequence ID" value="KXJ94240.1"/>
    <property type="molecule type" value="Genomic_DNA"/>
</dbReference>